<dbReference type="Proteomes" id="UP001628668">
    <property type="component" value="Unassembled WGS sequence"/>
</dbReference>
<accession>A0ABW8VV19</accession>
<sequence>MEIFMLNAIVIFLLVLLSIEGLLRKVHKSNTEILKELRELNKE</sequence>
<dbReference type="RefSeq" id="WP_269751485.1">
    <property type="nucleotide sequence ID" value="NZ_JBJOSA010000033.1"/>
</dbReference>
<keyword evidence="2" id="KW-1185">Reference proteome</keyword>
<name>A0ABW8VV19_9BACI</name>
<protein>
    <submittedName>
        <fullName evidence="1">Uncharacterized protein</fullName>
    </submittedName>
</protein>
<organism evidence="1 2">
    <name type="scientific">Rossellomorea oryzaecorticis</name>
    <dbReference type="NCBI Taxonomy" id="1396505"/>
    <lineage>
        <taxon>Bacteria</taxon>
        <taxon>Bacillati</taxon>
        <taxon>Bacillota</taxon>
        <taxon>Bacilli</taxon>
        <taxon>Bacillales</taxon>
        <taxon>Bacillaceae</taxon>
        <taxon>Rossellomorea</taxon>
    </lineage>
</organism>
<reference evidence="1 2" key="1">
    <citation type="submission" date="2024-12" db="EMBL/GenBank/DDBJ databases">
        <authorList>
            <person name="Li X."/>
            <person name="Zhang D."/>
        </authorList>
    </citation>
    <scope>NUCLEOTIDE SEQUENCE [LARGE SCALE GENOMIC DNA]</scope>
    <source>
        <strain evidence="1 2">JCM19602</strain>
    </source>
</reference>
<evidence type="ECO:0000313" key="1">
    <source>
        <dbReference type="EMBL" id="MFL8939229.1"/>
    </source>
</evidence>
<gene>
    <name evidence="1" type="ORF">ACKA06_20930</name>
</gene>
<comment type="caution">
    <text evidence="1">The sequence shown here is derived from an EMBL/GenBank/DDBJ whole genome shotgun (WGS) entry which is preliminary data.</text>
</comment>
<proteinExistence type="predicted"/>
<evidence type="ECO:0000313" key="2">
    <source>
        <dbReference type="Proteomes" id="UP001628668"/>
    </source>
</evidence>
<dbReference type="EMBL" id="JBJOSA010000033">
    <property type="protein sequence ID" value="MFL8939229.1"/>
    <property type="molecule type" value="Genomic_DNA"/>
</dbReference>